<reference evidence="4" key="1">
    <citation type="submission" date="2016-04" db="EMBL/GenBank/DDBJ databases">
        <authorList>
            <person name="Evans L.H."/>
            <person name="Alamgir A."/>
            <person name="Owens N."/>
            <person name="Weber N.D."/>
            <person name="Virtaneva K."/>
            <person name="Barbian K."/>
            <person name="Babar A."/>
            <person name="Rosenke K."/>
        </authorList>
    </citation>
    <scope>NUCLEOTIDE SEQUENCE</scope>
    <source>
        <strain evidence="4">86-2</strain>
    </source>
</reference>
<evidence type="ECO:0000256" key="1">
    <source>
        <dbReference type="SAM" id="SignalP"/>
    </source>
</evidence>
<keyword evidence="1" id="KW-0732">Signal</keyword>
<feature type="domain" description="DUF6242" evidence="2">
    <location>
        <begin position="61"/>
        <end position="147"/>
    </location>
</feature>
<accession>A0A212K583</accession>
<feature type="chain" id="PRO_5012419866" evidence="1">
    <location>
        <begin position="22"/>
        <end position="460"/>
    </location>
</feature>
<dbReference type="InterPro" id="IPR046209">
    <property type="entry name" value="DUF6242_N"/>
</dbReference>
<name>A0A212K583_9BACT</name>
<dbReference type="SUPFAM" id="SSF50965">
    <property type="entry name" value="Galactose oxidase, central domain"/>
    <property type="match status" value="1"/>
</dbReference>
<gene>
    <name evidence="4" type="ORF">KL86DYS2_13062</name>
</gene>
<dbReference type="Pfam" id="PF19755">
    <property type="entry name" value="DUF6242"/>
    <property type="match status" value="1"/>
</dbReference>
<sequence length="460" mass="50388">MKLKKFSYLLLFVTFSLIALSSCNDNNTTTTTEGGSADAQIYSFKLSAIAISSIDSVNYPIMAKTKFSIDQSRNLIYNIDSLPYKTKIKKFATTLTYSSYGIGKLQLVYPDSIAEWNGTDSINYALNPKIKVYAANGLDSREYTIDIRIHKIDPDTIIWHKVATLPDAVGIQQKTVLKDNDFYTFTIADGNLAVYKASKGALAWSKNPITTGPSAANIVIESITLFNNTFYVVDKNNQSYSSNDGINWTAKNNEVKAIYGVLPGASAAKDSLLVATEQGGKYYFAKTADMQTLVVVKNLSSNPFSNEISQSFPASGFSPVTFVNRTNLSSNILTITGGKGFDNQQSNLTWSLRVGDDNLLELGSNQVNLLFGANDGISCFSYDTYLFALTGNILYKSDSMGVKWILAPSKESLSTSIPKASGQSVIVDSENYIWIFGGIPKTGSTPVKEIWRGRLNRLNP</sequence>
<evidence type="ECO:0000259" key="3">
    <source>
        <dbReference type="Pfam" id="PF25852"/>
    </source>
</evidence>
<feature type="signal peptide" evidence="1">
    <location>
        <begin position="1"/>
        <end position="21"/>
    </location>
</feature>
<feature type="domain" description="DUF6242" evidence="3">
    <location>
        <begin position="153"/>
        <end position="458"/>
    </location>
</feature>
<proteinExistence type="predicted"/>
<dbReference type="PROSITE" id="PS51257">
    <property type="entry name" value="PROKAR_LIPOPROTEIN"/>
    <property type="match status" value="1"/>
</dbReference>
<evidence type="ECO:0000313" key="4">
    <source>
        <dbReference type="EMBL" id="SBW06900.1"/>
    </source>
</evidence>
<dbReference type="InterPro" id="IPR011043">
    <property type="entry name" value="Gal_Oxase/kelch_b-propeller"/>
</dbReference>
<dbReference type="AlphaFoldDB" id="A0A212K583"/>
<dbReference type="EMBL" id="FLUL01000001">
    <property type="protein sequence ID" value="SBW06900.1"/>
    <property type="molecule type" value="Genomic_DNA"/>
</dbReference>
<dbReference type="Pfam" id="PF25852">
    <property type="entry name" value="DUF6242_C"/>
    <property type="match status" value="1"/>
</dbReference>
<organism evidence="4">
    <name type="scientific">uncultured Dysgonomonas sp</name>
    <dbReference type="NCBI Taxonomy" id="206096"/>
    <lineage>
        <taxon>Bacteria</taxon>
        <taxon>Pseudomonadati</taxon>
        <taxon>Bacteroidota</taxon>
        <taxon>Bacteroidia</taxon>
        <taxon>Bacteroidales</taxon>
        <taxon>Dysgonomonadaceae</taxon>
        <taxon>Dysgonomonas</taxon>
        <taxon>environmental samples</taxon>
    </lineage>
</organism>
<dbReference type="RefSeq" id="WP_296951401.1">
    <property type="nucleotide sequence ID" value="NZ_LT599021.1"/>
</dbReference>
<evidence type="ECO:0000259" key="2">
    <source>
        <dbReference type="Pfam" id="PF19755"/>
    </source>
</evidence>
<protein>
    <submittedName>
        <fullName evidence="4">Uncharacterized protein</fullName>
    </submittedName>
</protein>
<dbReference type="InterPro" id="IPR058667">
    <property type="entry name" value="DUF6242_C"/>
</dbReference>